<dbReference type="InterPro" id="IPR003594">
    <property type="entry name" value="HATPase_dom"/>
</dbReference>
<dbReference type="PANTHER" id="PTHR43065">
    <property type="entry name" value="SENSOR HISTIDINE KINASE"/>
    <property type="match status" value="1"/>
</dbReference>
<evidence type="ECO:0000259" key="7">
    <source>
        <dbReference type="PROSITE" id="PS50110"/>
    </source>
</evidence>
<dbReference type="EC" id="2.7.13.3" evidence="2"/>
<dbReference type="CDD" id="cd19410">
    <property type="entry name" value="HK9-like_sensor"/>
    <property type="match status" value="1"/>
</dbReference>
<keyword evidence="5" id="KW-1133">Transmembrane helix</keyword>
<comment type="catalytic activity">
    <reaction evidence="1">
        <text>ATP + protein L-histidine = ADP + protein N-phospho-L-histidine.</text>
        <dbReference type="EC" id="2.7.13.3"/>
    </reaction>
</comment>
<dbReference type="SMART" id="SM00387">
    <property type="entry name" value="HATPase_c"/>
    <property type="match status" value="1"/>
</dbReference>
<keyword evidence="3 4" id="KW-0597">Phosphoprotein</keyword>
<feature type="domain" description="Response regulatory" evidence="7">
    <location>
        <begin position="504"/>
        <end position="619"/>
    </location>
</feature>
<dbReference type="InterPro" id="IPR004358">
    <property type="entry name" value="Sig_transdc_His_kin-like_C"/>
</dbReference>
<dbReference type="PROSITE" id="PS50110">
    <property type="entry name" value="RESPONSE_REGULATORY"/>
    <property type="match status" value="1"/>
</dbReference>
<evidence type="ECO:0000256" key="1">
    <source>
        <dbReference type="ARBA" id="ARBA00000085"/>
    </source>
</evidence>
<evidence type="ECO:0000256" key="2">
    <source>
        <dbReference type="ARBA" id="ARBA00012438"/>
    </source>
</evidence>
<evidence type="ECO:0000313" key="8">
    <source>
        <dbReference type="EMBL" id="MBM7125079.1"/>
    </source>
</evidence>
<dbReference type="InterPro" id="IPR036890">
    <property type="entry name" value="HATPase_C_sf"/>
</dbReference>
<dbReference type="SUPFAM" id="SSF47384">
    <property type="entry name" value="Homodimeric domain of signal transducing histidine kinase"/>
    <property type="match status" value="1"/>
</dbReference>
<feature type="transmembrane region" description="Helical" evidence="5">
    <location>
        <begin position="21"/>
        <end position="42"/>
    </location>
</feature>
<protein>
    <recommendedName>
        <fullName evidence="2">histidine kinase</fullName>
        <ecNumber evidence="2">2.7.13.3</ecNumber>
    </recommendedName>
</protein>
<dbReference type="SUPFAM" id="SSF52172">
    <property type="entry name" value="CheY-like"/>
    <property type="match status" value="1"/>
</dbReference>
<keyword evidence="5" id="KW-0472">Membrane</keyword>
<keyword evidence="9" id="KW-1185">Reference proteome</keyword>
<dbReference type="InterPro" id="IPR003661">
    <property type="entry name" value="HisK_dim/P_dom"/>
</dbReference>
<dbReference type="CDD" id="cd00082">
    <property type="entry name" value="HisKA"/>
    <property type="match status" value="1"/>
</dbReference>
<dbReference type="RefSeq" id="WP_204680605.1">
    <property type="nucleotide sequence ID" value="NZ_BSNR01000018.1"/>
</dbReference>
<feature type="modified residue" description="4-aspartylphosphate" evidence="4">
    <location>
        <position position="554"/>
    </location>
</feature>
<dbReference type="Pfam" id="PF00072">
    <property type="entry name" value="Response_reg"/>
    <property type="match status" value="1"/>
</dbReference>
<dbReference type="EMBL" id="JADIKE010000031">
    <property type="protein sequence ID" value="MBM7125079.1"/>
    <property type="molecule type" value="Genomic_DNA"/>
</dbReference>
<feature type="domain" description="Histidine kinase" evidence="6">
    <location>
        <begin position="257"/>
        <end position="481"/>
    </location>
</feature>
<feature type="transmembrane region" description="Helical" evidence="5">
    <location>
        <begin position="191"/>
        <end position="211"/>
    </location>
</feature>
<dbReference type="PROSITE" id="PS50109">
    <property type="entry name" value="HIS_KIN"/>
    <property type="match status" value="1"/>
</dbReference>
<dbReference type="SMART" id="SM00448">
    <property type="entry name" value="REC"/>
    <property type="match status" value="1"/>
</dbReference>
<dbReference type="Gene3D" id="3.40.50.2300">
    <property type="match status" value="1"/>
</dbReference>
<evidence type="ECO:0000313" key="9">
    <source>
        <dbReference type="Proteomes" id="UP001430149"/>
    </source>
</evidence>
<dbReference type="InterPro" id="IPR007891">
    <property type="entry name" value="CHASE3"/>
</dbReference>
<name>A0ABS2K1T1_9GAMM</name>
<keyword evidence="5" id="KW-0812">Transmembrane</keyword>
<evidence type="ECO:0000256" key="5">
    <source>
        <dbReference type="SAM" id="Phobius"/>
    </source>
</evidence>
<accession>A0ABS2K1T1</accession>
<reference evidence="8" key="1">
    <citation type="submission" date="2020-10" db="EMBL/GenBank/DDBJ databases">
        <title>Phylogeny of dyella-like bacteria.</title>
        <authorList>
            <person name="Fu J."/>
        </authorList>
    </citation>
    <scope>NUCLEOTIDE SEQUENCE</scope>
    <source>
        <strain evidence="8">DHOC52</strain>
    </source>
</reference>
<dbReference type="Gene3D" id="1.10.287.130">
    <property type="match status" value="1"/>
</dbReference>
<evidence type="ECO:0000259" key="6">
    <source>
        <dbReference type="PROSITE" id="PS50109"/>
    </source>
</evidence>
<dbReference type="Gene3D" id="3.30.565.10">
    <property type="entry name" value="Histidine kinase-like ATPase, C-terminal domain"/>
    <property type="match status" value="1"/>
</dbReference>
<gene>
    <name evidence="8" type="ORF">ISP19_06755</name>
</gene>
<dbReference type="SMART" id="SM00388">
    <property type="entry name" value="HisKA"/>
    <property type="match status" value="1"/>
</dbReference>
<dbReference type="InterPro" id="IPR005467">
    <property type="entry name" value="His_kinase_dom"/>
</dbReference>
<dbReference type="SUPFAM" id="SSF55874">
    <property type="entry name" value="ATPase domain of HSP90 chaperone/DNA topoisomerase II/histidine kinase"/>
    <property type="match status" value="1"/>
</dbReference>
<evidence type="ECO:0000256" key="3">
    <source>
        <dbReference type="ARBA" id="ARBA00022553"/>
    </source>
</evidence>
<dbReference type="Pfam" id="PF05227">
    <property type="entry name" value="CHASE3"/>
    <property type="match status" value="1"/>
</dbReference>
<dbReference type="Pfam" id="PF02518">
    <property type="entry name" value="HATPase_c"/>
    <property type="match status" value="1"/>
</dbReference>
<evidence type="ECO:0000256" key="4">
    <source>
        <dbReference type="PROSITE-ProRule" id="PRU00169"/>
    </source>
</evidence>
<dbReference type="InterPro" id="IPR036097">
    <property type="entry name" value="HisK_dim/P_sf"/>
</dbReference>
<proteinExistence type="predicted"/>
<dbReference type="Proteomes" id="UP001430149">
    <property type="component" value="Unassembled WGS sequence"/>
</dbReference>
<dbReference type="PRINTS" id="PR00344">
    <property type="entry name" value="BCTRLSENSOR"/>
</dbReference>
<dbReference type="InterPro" id="IPR011006">
    <property type="entry name" value="CheY-like_superfamily"/>
</dbReference>
<organism evidence="8 9">
    <name type="scientific">Dyella flava</name>
    <dbReference type="NCBI Taxonomy" id="1920170"/>
    <lineage>
        <taxon>Bacteria</taxon>
        <taxon>Pseudomonadati</taxon>
        <taxon>Pseudomonadota</taxon>
        <taxon>Gammaproteobacteria</taxon>
        <taxon>Lysobacterales</taxon>
        <taxon>Rhodanobacteraceae</taxon>
        <taxon>Dyella</taxon>
    </lineage>
</organism>
<sequence>MADVAQRFQSGRKVLRRTISADILCSIALLGLICAFVLASMLSSERAAELVNHSWQVRQAITQLVGTVKDAETGQRGYLLTGDARYLKPYFQARSDIAAQKKQLSELVADSPTHQKQLSDLYPLIDAKLAELSSTIADRTAHRPDASMILVRTNLGRNLMDDIRADVDEFIRVENQMLKERSQAAALRRNLMLSLVLAMIVLAGGVALVMVRRAQRYADDMQATNLALQAEMLQRETAESQLRQAQKMEALGQLTGGVAHDFNNMLAIIVGNLEMLIRRLPEHEVRCRKMADNALGGAMRAAELTRSLLAFSRQQPLKPKSVDVNQCVRDMSVMLHRMLGENIQIESVEGDGLWHAHVDRPQLESAILNLAVNSRDAMNGTGRIIIETANALLDQSYADVHDEVEPGQYVMVAVTDTGKGMTPDVISRAFDPFFTTKEVGRGTGLGLSQVHGFARQSRGHVKIYSEVGVGTTVKIYLPRDVFNMADAITLDEVPLELPLAQRRKVLVVEDDADVRAFVLSALQELGYETVEADGASTALDMIDKDPQINVLLTDVVMPGCSGKELLDAVKDSRPDMPVLCMTGYTRNAVIHNGVLDHGVRLISKPFTLDELSRELRAAIFENAPPLSPSADTSSFQPSTDSSA</sequence>
<dbReference type="PANTHER" id="PTHR43065:SF49">
    <property type="entry name" value="HISTIDINE KINASE"/>
    <property type="match status" value="1"/>
</dbReference>
<comment type="caution">
    <text evidence="8">The sequence shown here is derived from an EMBL/GenBank/DDBJ whole genome shotgun (WGS) entry which is preliminary data.</text>
</comment>
<dbReference type="InterPro" id="IPR001789">
    <property type="entry name" value="Sig_transdc_resp-reg_receiver"/>
</dbReference>